<evidence type="ECO:0000256" key="2">
    <source>
        <dbReference type="ARBA" id="ARBA00022908"/>
    </source>
</evidence>
<dbReference type="PROSITE" id="PS51736">
    <property type="entry name" value="RECOMBINASES_3"/>
    <property type="match status" value="1"/>
</dbReference>
<dbReference type="PROSITE" id="PS00398">
    <property type="entry name" value="RECOMBINASES_2"/>
    <property type="match status" value="1"/>
</dbReference>
<dbReference type="SMART" id="SM00857">
    <property type="entry name" value="Resolvase"/>
    <property type="match status" value="1"/>
</dbReference>
<accession>A0A844CB38</accession>
<keyword evidence="2" id="KW-0229">DNA integration</keyword>
<dbReference type="SUPFAM" id="SSF53041">
    <property type="entry name" value="Resolvase-like"/>
    <property type="match status" value="1"/>
</dbReference>
<dbReference type="EMBL" id="WJQT01000026">
    <property type="protein sequence ID" value="MRJ48336.1"/>
    <property type="molecule type" value="Genomic_DNA"/>
</dbReference>
<evidence type="ECO:0000259" key="6">
    <source>
        <dbReference type="PROSITE" id="PS51736"/>
    </source>
</evidence>
<dbReference type="PANTHER" id="PTHR30461:SF26">
    <property type="entry name" value="RESOLVASE HOMOLOG YNEB"/>
    <property type="match status" value="1"/>
</dbReference>
<evidence type="ECO:0000256" key="5">
    <source>
        <dbReference type="PIRSR" id="PIRSR606118-50"/>
    </source>
</evidence>
<dbReference type="GO" id="GO:0015074">
    <property type="term" value="P:DNA integration"/>
    <property type="evidence" value="ECO:0007669"/>
    <property type="project" value="UniProtKB-KW"/>
</dbReference>
<dbReference type="GO" id="GO:0000150">
    <property type="term" value="F:DNA strand exchange activity"/>
    <property type="evidence" value="ECO:0007669"/>
    <property type="project" value="InterPro"/>
</dbReference>
<feature type="active site" description="O-(5'-phospho-DNA)-serine intermediate" evidence="5">
    <location>
        <position position="11"/>
    </location>
</feature>
<dbReference type="Proteomes" id="UP000440066">
    <property type="component" value="Unassembled WGS sequence"/>
</dbReference>
<keyword evidence="4" id="KW-0233">DNA recombination</keyword>
<organism evidence="7 8">
    <name type="scientific">Fundicoccus ignavus</name>
    <dbReference type="NCBI Taxonomy" id="2664442"/>
    <lineage>
        <taxon>Bacteria</taxon>
        <taxon>Bacillati</taxon>
        <taxon>Bacillota</taxon>
        <taxon>Bacilli</taxon>
        <taxon>Lactobacillales</taxon>
        <taxon>Aerococcaceae</taxon>
        <taxon>Fundicoccus</taxon>
    </lineage>
</organism>
<evidence type="ECO:0000313" key="7">
    <source>
        <dbReference type="EMBL" id="MRJ48336.1"/>
    </source>
</evidence>
<keyword evidence="3" id="KW-0238">DNA-binding</keyword>
<evidence type="ECO:0000256" key="3">
    <source>
        <dbReference type="ARBA" id="ARBA00023125"/>
    </source>
</evidence>
<dbReference type="PANTHER" id="PTHR30461">
    <property type="entry name" value="DNA-INVERTASE FROM LAMBDOID PROPHAGE"/>
    <property type="match status" value="1"/>
</dbReference>
<evidence type="ECO:0000256" key="4">
    <source>
        <dbReference type="ARBA" id="ARBA00023172"/>
    </source>
</evidence>
<dbReference type="InterPro" id="IPR036162">
    <property type="entry name" value="Resolvase-like_N_sf"/>
</dbReference>
<dbReference type="CDD" id="cd03768">
    <property type="entry name" value="SR_ResInv"/>
    <property type="match status" value="1"/>
</dbReference>
<gene>
    <name evidence="7" type="ORF">GF867_12340</name>
</gene>
<dbReference type="InterPro" id="IPR050639">
    <property type="entry name" value="SSR_resolvase"/>
</dbReference>
<dbReference type="Gene3D" id="3.40.50.1390">
    <property type="entry name" value="Resolvase, N-terminal catalytic domain"/>
    <property type="match status" value="1"/>
</dbReference>
<evidence type="ECO:0000256" key="1">
    <source>
        <dbReference type="ARBA" id="ARBA00009913"/>
    </source>
</evidence>
<evidence type="ECO:0000313" key="8">
    <source>
        <dbReference type="Proteomes" id="UP000440066"/>
    </source>
</evidence>
<feature type="domain" description="Resolvase/invertase-type recombinase catalytic" evidence="6">
    <location>
        <begin position="3"/>
        <end position="113"/>
    </location>
</feature>
<dbReference type="Pfam" id="PF00239">
    <property type="entry name" value="Resolvase"/>
    <property type="match status" value="1"/>
</dbReference>
<dbReference type="GO" id="GO:0003677">
    <property type="term" value="F:DNA binding"/>
    <property type="evidence" value="ECO:0007669"/>
    <property type="project" value="UniProtKB-KW"/>
</dbReference>
<dbReference type="InterPro" id="IPR006119">
    <property type="entry name" value="Resolv_N"/>
</dbReference>
<name>A0A844CB38_9LACT</name>
<comment type="similarity">
    <text evidence="1">Belongs to the site-specific recombinase resolvase family.</text>
</comment>
<comment type="caution">
    <text evidence="7">The sequence shown here is derived from an EMBL/GenBank/DDBJ whole genome shotgun (WGS) entry which is preliminary data.</text>
</comment>
<sequence>MATKIGYARISTKDQKLDRLIEALSNKVSKLFVEKESGATFERSVLHEMLNFIRAGDIVVVTELDRLSRSHNDISNIMNLIQNNGATLEVQNLPTLSGIEDESLRKLINNLIT</sequence>
<dbReference type="AlphaFoldDB" id="A0A844CB38"/>
<dbReference type="InterPro" id="IPR006118">
    <property type="entry name" value="Recombinase_CS"/>
</dbReference>
<protein>
    <recommendedName>
        <fullName evidence="6">Resolvase/invertase-type recombinase catalytic domain-containing protein</fullName>
    </recommendedName>
</protein>
<reference evidence="7 8" key="1">
    <citation type="submission" date="2019-11" db="EMBL/GenBank/DDBJ databases">
        <title>Characterisation of Fundicoccus ignavus gen. nov. sp. nov., a novel genus of the family Aerococcaceae from bulk tank milk.</title>
        <authorList>
            <person name="Siebert A."/>
            <person name="Huptas C."/>
            <person name="Wenning M."/>
            <person name="Scherer S."/>
            <person name="Doll E.V."/>
        </authorList>
    </citation>
    <scope>NUCLEOTIDE SEQUENCE [LARGE SCALE GENOMIC DNA]</scope>
    <source>
        <strain evidence="7 8">DSM 109652</strain>
    </source>
</reference>
<proteinExistence type="inferred from homology"/>